<keyword evidence="1" id="KW-1133">Transmembrane helix</keyword>
<dbReference type="Proteomes" id="UP000190797">
    <property type="component" value="Chromosome"/>
</dbReference>
<organism evidence="2 3">
    <name type="scientific">[Actinomadura] parvosata subsp. kistnae</name>
    <dbReference type="NCBI Taxonomy" id="1909395"/>
    <lineage>
        <taxon>Bacteria</taxon>
        <taxon>Bacillati</taxon>
        <taxon>Actinomycetota</taxon>
        <taxon>Actinomycetes</taxon>
        <taxon>Streptosporangiales</taxon>
        <taxon>Streptosporangiaceae</taxon>
        <taxon>Nonomuraea</taxon>
    </lineage>
</organism>
<keyword evidence="3" id="KW-1185">Reference proteome</keyword>
<feature type="transmembrane region" description="Helical" evidence="1">
    <location>
        <begin position="29"/>
        <end position="51"/>
    </location>
</feature>
<evidence type="ECO:0000313" key="3">
    <source>
        <dbReference type="Proteomes" id="UP000190797"/>
    </source>
</evidence>
<keyword evidence="1" id="KW-0812">Transmembrane</keyword>
<keyword evidence="1" id="KW-0472">Membrane</keyword>
<evidence type="ECO:0000256" key="1">
    <source>
        <dbReference type="SAM" id="Phobius"/>
    </source>
</evidence>
<proteinExistence type="predicted"/>
<dbReference type="AlphaFoldDB" id="A0A1U9ZYR7"/>
<dbReference type="RefSeq" id="WP_080039254.1">
    <property type="nucleotide sequence ID" value="NZ_CP017717.1"/>
</dbReference>
<dbReference type="EMBL" id="CP017717">
    <property type="protein sequence ID" value="AQZ63070.1"/>
    <property type="molecule type" value="Genomic_DNA"/>
</dbReference>
<sequence>MTQTVIVTPPAPVVNVQVPPDDWSWWQDVIWGDFGGAAFGVLGALAAAWYASRLMARADRRARDEEHRRTVALQYADAARRLSKAITELAGQVLLPEPDHRVIEDALEQFNLLTGRIVRLYSNYPVRGRAFKTYKWVMARLPGPIRRDIMSPHERFALWVAIIGQPIDLLLDVHFMTVTEPRELVNKLRAMSADVKDIEHTTLEWLRAPNEWKPDRSTREMHERVRKLLPRP</sequence>
<dbReference type="OrthoDB" id="9828875at2"/>
<evidence type="ECO:0000313" key="2">
    <source>
        <dbReference type="EMBL" id="AQZ63070.1"/>
    </source>
</evidence>
<accession>A0A1U9ZYR7</accession>
<reference evidence="3" key="1">
    <citation type="journal article" date="2017" name="Med. Chem. Commun.">
        <title>Nonomuraea sp. ATCC 55076 harbours the largest actinomycete chromosome to date and the kistamicin biosynthetic gene cluster.</title>
        <authorList>
            <person name="Nazari B."/>
            <person name="Forneris C.C."/>
            <person name="Gibson M.I."/>
            <person name="Moon K."/>
            <person name="Schramma K.R."/>
            <person name="Seyedsayamdost M.R."/>
        </authorList>
    </citation>
    <scope>NUCLEOTIDE SEQUENCE [LARGE SCALE GENOMIC DNA]</scope>
    <source>
        <strain evidence="3">ATCC 55076</strain>
    </source>
</reference>
<gene>
    <name evidence="2" type="ORF">BKM31_17795</name>
</gene>
<dbReference type="KEGG" id="noa:BKM31_17795"/>
<protein>
    <submittedName>
        <fullName evidence="2">Uncharacterized protein</fullName>
    </submittedName>
</protein>
<name>A0A1U9ZYR7_9ACTN</name>